<name>A0A803ML51_CHEQI</name>
<feature type="chain" id="PRO_5031158332" description="Katanin p80 subunit C-terminal domain-containing protein" evidence="4">
    <location>
        <begin position="25"/>
        <end position="289"/>
    </location>
</feature>
<evidence type="ECO:0000256" key="1">
    <source>
        <dbReference type="ARBA" id="ARBA00004245"/>
    </source>
</evidence>
<proteinExistence type="predicted"/>
<feature type="signal peptide" evidence="4">
    <location>
        <begin position="1"/>
        <end position="24"/>
    </location>
</feature>
<comment type="subcellular location">
    <subcellularLocation>
        <location evidence="1">Cytoplasm</location>
        <location evidence="1">Cytoskeleton</location>
    </subcellularLocation>
</comment>
<dbReference type="EnsemblPlants" id="AUR62031663-RA">
    <property type="protein sequence ID" value="AUR62031663-RA:cds"/>
    <property type="gene ID" value="AUR62031663"/>
</dbReference>
<keyword evidence="7" id="KW-1185">Reference proteome</keyword>
<reference evidence="6" key="2">
    <citation type="submission" date="2021-03" db="UniProtKB">
        <authorList>
            <consortium name="EnsemblPlants"/>
        </authorList>
    </citation>
    <scope>IDENTIFICATION</scope>
</reference>
<dbReference type="PANTHER" id="PTHR19845:SF0">
    <property type="entry name" value="KATANIN P80 WD40 REPEAT-CONTAINING SUBUNIT B1"/>
    <property type="match status" value="1"/>
</dbReference>
<dbReference type="PANTHER" id="PTHR19845">
    <property type="entry name" value="KATANIN P80 SUBUNIT"/>
    <property type="match status" value="1"/>
</dbReference>
<dbReference type="GO" id="GO:0008017">
    <property type="term" value="F:microtubule binding"/>
    <property type="evidence" value="ECO:0007669"/>
    <property type="project" value="InterPro"/>
</dbReference>
<dbReference type="Proteomes" id="UP000596660">
    <property type="component" value="Unplaced"/>
</dbReference>
<feature type="domain" description="Katanin p80 subunit C-terminal" evidence="5">
    <location>
        <begin position="32"/>
        <end position="161"/>
    </location>
</feature>
<dbReference type="InterPro" id="IPR028021">
    <property type="entry name" value="Katanin_C-terminal"/>
</dbReference>
<sequence length="289" mass="32579">MFFCFCSAAALLAGCSMHCCLLDAAAVCPFWLRRFWDHNDVKGAIGAMEKMADHCIIADVVGLLTEKTDIVTLEICTCLLSLLASLLESDMDRHLGISLDMLVKLVRVFGSVIYSAVSASSSVGVDIEAEQRLERCNLCYIELEKVKLCLPALMRRTPHSSSARPWTRCSSWSTNSRTTWLRAIMRTSGSSRFCPALWRSARRPWPEGIRPRLTARLPRSEPRRQRPCLSLFEAEKTKAVEAAQAELLDGADADLDKKMRLAWSEAFPNDDFSYWSTWWDWATVVVDSE</sequence>
<protein>
    <recommendedName>
        <fullName evidence="5">Katanin p80 subunit C-terminal domain-containing protein</fullName>
    </recommendedName>
</protein>
<evidence type="ECO:0000313" key="7">
    <source>
        <dbReference type="Proteomes" id="UP000596660"/>
    </source>
</evidence>
<organism evidence="6 7">
    <name type="scientific">Chenopodium quinoa</name>
    <name type="common">Quinoa</name>
    <dbReference type="NCBI Taxonomy" id="63459"/>
    <lineage>
        <taxon>Eukaryota</taxon>
        <taxon>Viridiplantae</taxon>
        <taxon>Streptophyta</taxon>
        <taxon>Embryophyta</taxon>
        <taxon>Tracheophyta</taxon>
        <taxon>Spermatophyta</taxon>
        <taxon>Magnoliopsida</taxon>
        <taxon>eudicotyledons</taxon>
        <taxon>Gunneridae</taxon>
        <taxon>Pentapetalae</taxon>
        <taxon>Caryophyllales</taxon>
        <taxon>Chenopodiaceae</taxon>
        <taxon>Chenopodioideae</taxon>
        <taxon>Atripliceae</taxon>
        <taxon>Chenopodium</taxon>
    </lineage>
</organism>
<dbReference type="GO" id="GO:0008352">
    <property type="term" value="C:katanin complex"/>
    <property type="evidence" value="ECO:0007669"/>
    <property type="project" value="TreeGrafter"/>
</dbReference>
<keyword evidence="4" id="KW-0732">Signal</keyword>
<reference evidence="6" key="1">
    <citation type="journal article" date="2017" name="Nature">
        <title>The genome of Chenopodium quinoa.</title>
        <authorList>
            <person name="Jarvis D.E."/>
            <person name="Ho Y.S."/>
            <person name="Lightfoot D.J."/>
            <person name="Schmoeckel S.M."/>
            <person name="Li B."/>
            <person name="Borm T.J.A."/>
            <person name="Ohyanagi H."/>
            <person name="Mineta K."/>
            <person name="Michell C.T."/>
            <person name="Saber N."/>
            <person name="Kharbatia N.M."/>
            <person name="Rupper R.R."/>
            <person name="Sharp A.R."/>
            <person name="Dally N."/>
            <person name="Boughton B.A."/>
            <person name="Woo Y.H."/>
            <person name="Gao G."/>
            <person name="Schijlen E.G.W.M."/>
            <person name="Guo X."/>
            <person name="Momin A.A."/>
            <person name="Negrao S."/>
            <person name="Al-Babili S."/>
            <person name="Gehring C."/>
            <person name="Roessner U."/>
            <person name="Jung C."/>
            <person name="Murphy K."/>
            <person name="Arold S.T."/>
            <person name="Gojobori T."/>
            <person name="van der Linden C.G."/>
            <person name="van Loo E.N."/>
            <person name="Jellen E.N."/>
            <person name="Maughan P.J."/>
            <person name="Tester M."/>
        </authorList>
    </citation>
    <scope>NUCLEOTIDE SEQUENCE [LARGE SCALE GENOMIC DNA]</scope>
    <source>
        <strain evidence="6">cv. PI 614886</strain>
    </source>
</reference>
<dbReference type="AlphaFoldDB" id="A0A803ML51"/>
<dbReference type="Gramene" id="AUR62031663-RA">
    <property type="protein sequence ID" value="AUR62031663-RA:cds"/>
    <property type="gene ID" value="AUR62031663"/>
</dbReference>
<dbReference type="Pfam" id="PF13925">
    <property type="entry name" value="Katanin_con80"/>
    <property type="match status" value="1"/>
</dbReference>
<evidence type="ECO:0000259" key="5">
    <source>
        <dbReference type="Pfam" id="PF13925"/>
    </source>
</evidence>
<keyword evidence="2" id="KW-0963">Cytoplasm</keyword>
<evidence type="ECO:0000256" key="2">
    <source>
        <dbReference type="ARBA" id="ARBA00022490"/>
    </source>
</evidence>
<dbReference type="GO" id="GO:0007019">
    <property type="term" value="P:microtubule depolymerization"/>
    <property type="evidence" value="ECO:0007669"/>
    <property type="project" value="TreeGrafter"/>
</dbReference>
<accession>A0A803ML51</accession>
<keyword evidence="3" id="KW-0206">Cytoskeleton</keyword>
<evidence type="ECO:0000256" key="4">
    <source>
        <dbReference type="SAM" id="SignalP"/>
    </source>
</evidence>
<evidence type="ECO:0000313" key="6">
    <source>
        <dbReference type="EnsemblPlants" id="AUR62031663-RA:cds"/>
    </source>
</evidence>
<evidence type="ECO:0000256" key="3">
    <source>
        <dbReference type="ARBA" id="ARBA00023212"/>
    </source>
</evidence>